<gene>
    <name evidence="1" type="ORF">JCM19274_4600</name>
</gene>
<organism evidence="1 2">
    <name type="scientific">Algibacter lectus</name>
    <dbReference type="NCBI Taxonomy" id="221126"/>
    <lineage>
        <taxon>Bacteria</taxon>
        <taxon>Pseudomonadati</taxon>
        <taxon>Bacteroidota</taxon>
        <taxon>Flavobacteriia</taxon>
        <taxon>Flavobacteriales</taxon>
        <taxon>Flavobacteriaceae</taxon>
        <taxon>Algibacter</taxon>
    </lineage>
</organism>
<dbReference type="Gene3D" id="2.70.98.70">
    <property type="match status" value="1"/>
</dbReference>
<name>A0A090WM70_9FLAO</name>
<protein>
    <submittedName>
        <fullName evidence="1">Uncharacterized protein</fullName>
    </submittedName>
</protein>
<dbReference type="Proteomes" id="UP000029643">
    <property type="component" value="Unassembled WGS sequence"/>
</dbReference>
<dbReference type="AlphaFoldDB" id="A0A090WM70"/>
<reference evidence="1 2" key="1">
    <citation type="journal article" date="2014" name="Genome Announc.">
        <title>Draft Genome Sequences of Marine Flavobacterium Algibacter lectus Strains SS8 and NR4.</title>
        <authorList>
            <person name="Takatani N."/>
            <person name="Nakanishi M."/>
            <person name="Meirelles P."/>
            <person name="Mino S."/>
            <person name="Suda W."/>
            <person name="Oshima K."/>
            <person name="Hattori M."/>
            <person name="Ohkuma M."/>
            <person name="Hosokawa M."/>
            <person name="Miyashita K."/>
            <person name="Thompson F.L."/>
            <person name="Niwa A."/>
            <person name="Sawabe T."/>
            <person name="Sawabe T."/>
        </authorList>
    </citation>
    <scope>NUCLEOTIDE SEQUENCE [LARGE SCALE GENOMIC DNA]</scope>
    <source>
        <strain evidence="2">JCM19274</strain>
    </source>
</reference>
<comment type="caution">
    <text evidence="1">The sequence shown here is derived from an EMBL/GenBank/DDBJ whole genome shotgun (WGS) entry which is preliminary data.</text>
</comment>
<dbReference type="EMBL" id="BBNU01000002">
    <property type="protein sequence ID" value="GAL78101.1"/>
    <property type="molecule type" value="Genomic_DNA"/>
</dbReference>
<evidence type="ECO:0000313" key="2">
    <source>
        <dbReference type="Proteomes" id="UP000029643"/>
    </source>
</evidence>
<sequence>MWMQGNENREIFKVKSPSSEAFRHGMIPKNIEEAPLLTTVVRQYGEAWNRPFVAIYEPSTTSEPSTIKQVDTFGSPSNKSFVGGLKIESLQDRTDIVFSSDVIGKYAFQNINFNGTLGW</sequence>
<accession>A0A090WM70</accession>
<evidence type="ECO:0000313" key="1">
    <source>
        <dbReference type="EMBL" id="GAL78101.1"/>
    </source>
</evidence>
<proteinExistence type="predicted"/>